<name>A0A383EL87_9ZZZZ</name>
<reference evidence="1" key="1">
    <citation type="submission" date="2018-05" db="EMBL/GenBank/DDBJ databases">
        <authorList>
            <person name="Lanie J.A."/>
            <person name="Ng W.-L."/>
            <person name="Kazmierczak K.M."/>
            <person name="Andrzejewski T.M."/>
            <person name="Davidsen T.M."/>
            <person name="Wayne K.J."/>
            <person name="Tettelin H."/>
            <person name="Glass J.I."/>
            <person name="Rusch D."/>
            <person name="Podicherti R."/>
            <person name="Tsui H.-C.T."/>
            <person name="Winkler M.E."/>
        </authorList>
    </citation>
    <scope>NUCLEOTIDE SEQUENCE</scope>
</reference>
<accession>A0A383EL87</accession>
<proteinExistence type="predicted"/>
<feature type="non-terminal residue" evidence="1">
    <location>
        <position position="23"/>
    </location>
</feature>
<organism evidence="1">
    <name type="scientific">marine metagenome</name>
    <dbReference type="NCBI Taxonomy" id="408172"/>
    <lineage>
        <taxon>unclassified sequences</taxon>
        <taxon>metagenomes</taxon>
        <taxon>ecological metagenomes</taxon>
    </lineage>
</organism>
<dbReference type="AlphaFoldDB" id="A0A383EL87"/>
<evidence type="ECO:0000313" key="1">
    <source>
        <dbReference type="EMBL" id="SVE56858.1"/>
    </source>
</evidence>
<sequence length="23" mass="2707">MTLMNDYVRGLVPINWRSNPSGW</sequence>
<protein>
    <submittedName>
        <fullName evidence="1">Uncharacterized protein</fullName>
    </submittedName>
</protein>
<gene>
    <name evidence="1" type="ORF">METZ01_LOCUS509712</name>
</gene>
<dbReference type="EMBL" id="UINC01226392">
    <property type="protein sequence ID" value="SVE56858.1"/>
    <property type="molecule type" value="Genomic_DNA"/>
</dbReference>